<evidence type="ECO:0000313" key="3">
    <source>
        <dbReference type="EMBL" id="CAF4832268.1"/>
    </source>
</evidence>
<name>A0A821QX37_9NEOP</name>
<accession>A0A821QX37</accession>
<feature type="region of interest" description="Disordered" evidence="1">
    <location>
        <begin position="512"/>
        <end position="567"/>
    </location>
</feature>
<dbReference type="EMBL" id="CAJOBZ010000011">
    <property type="protein sequence ID" value="CAF4832268.1"/>
    <property type="molecule type" value="Genomic_DNA"/>
</dbReference>
<organism evidence="3 4">
    <name type="scientific">Pieris macdunnoughi</name>
    <dbReference type="NCBI Taxonomy" id="345717"/>
    <lineage>
        <taxon>Eukaryota</taxon>
        <taxon>Metazoa</taxon>
        <taxon>Ecdysozoa</taxon>
        <taxon>Arthropoda</taxon>
        <taxon>Hexapoda</taxon>
        <taxon>Insecta</taxon>
        <taxon>Pterygota</taxon>
        <taxon>Neoptera</taxon>
        <taxon>Endopterygota</taxon>
        <taxon>Lepidoptera</taxon>
        <taxon>Glossata</taxon>
        <taxon>Ditrysia</taxon>
        <taxon>Papilionoidea</taxon>
        <taxon>Pieridae</taxon>
        <taxon>Pierinae</taxon>
        <taxon>Pieris</taxon>
    </lineage>
</organism>
<sequence length="567" mass="63629">MSRLTVIEENTASGSHVPSSVRCSTPPIDKNNVSATKAFVDALGMLTRPKPNNYYVSNFDPAVNNFGVWCDEVERAIRANHWDDHECFSRVANCLRGDAKAWLNEWATNERSWSNFVKEFRSLCPQKVNAQILHEVINSTSEKFLSYAEYARRSLLRLRLVKGLSEELMVQIVIFGISDVQVRAAATNADLTTENLVSFLATAPRQPITSWEKSDVPFNTIHVDALGPLPESNGYKFVLILVDSFTKFCLLYPMYRQDTNELKRVFDSAISLFGTPKLIVCDRGRMFDASAFTSWVSEMGCDIHYVTPEMHHSNGQAERYVRTVLNLLRIESNNKASTWSNALGKVQLVLNVTKQKTTQYSALYLLIGTHAATPVIRALVRDVAIDNSSPNREALRELSRSSAKASLDRNRDRQNARVNRRRHPPKRFQVNDQVFVIKYTQSTGKLDPGMRGPYRVIKVLPSDRYELRLLSGSRGKRTQAAAQYMIPWKGEWCPESCAAFFENCDDEYPDDVGEPSAACTDPSASSRTHEPHMSEHGEQDAAVPSTSSPEEEINSASEDGARSGEAV</sequence>
<proteinExistence type="predicted"/>
<dbReference type="InterPro" id="IPR001584">
    <property type="entry name" value="Integrase_cat-core"/>
</dbReference>
<feature type="compositionally biased region" description="Basic and acidic residues" evidence="1">
    <location>
        <begin position="406"/>
        <end position="415"/>
    </location>
</feature>
<dbReference type="Pfam" id="PF00665">
    <property type="entry name" value="rve"/>
    <property type="match status" value="1"/>
</dbReference>
<feature type="domain" description="Integrase catalytic" evidence="2">
    <location>
        <begin position="213"/>
        <end position="382"/>
    </location>
</feature>
<feature type="compositionally biased region" description="Basic and acidic residues" evidence="1">
    <location>
        <begin position="527"/>
        <end position="539"/>
    </location>
</feature>
<dbReference type="PROSITE" id="PS50994">
    <property type="entry name" value="INTEGRASE"/>
    <property type="match status" value="1"/>
</dbReference>
<dbReference type="AlphaFoldDB" id="A0A821QX37"/>
<reference evidence="3" key="1">
    <citation type="submission" date="2021-02" db="EMBL/GenBank/DDBJ databases">
        <authorList>
            <person name="Steward A R."/>
        </authorList>
    </citation>
    <scope>NUCLEOTIDE SEQUENCE</scope>
</reference>
<protein>
    <recommendedName>
        <fullName evidence="2">Integrase catalytic domain-containing protein</fullName>
    </recommendedName>
</protein>
<dbReference type="InterPro" id="IPR036397">
    <property type="entry name" value="RNaseH_sf"/>
</dbReference>
<dbReference type="OrthoDB" id="420169at2759"/>
<dbReference type="GO" id="GO:0015074">
    <property type="term" value="P:DNA integration"/>
    <property type="evidence" value="ECO:0007669"/>
    <property type="project" value="InterPro"/>
</dbReference>
<feature type="region of interest" description="Disordered" evidence="1">
    <location>
        <begin position="390"/>
        <end position="425"/>
    </location>
</feature>
<dbReference type="InterPro" id="IPR012337">
    <property type="entry name" value="RNaseH-like_sf"/>
</dbReference>
<dbReference type="PANTHER" id="PTHR37984">
    <property type="entry name" value="PROTEIN CBG26694"/>
    <property type="match status" value="1"/>
</dbReference>
<evidence type="ECO:0000256" key="1">
    <source>
        <dbReference type="SAM" id="MobiDB-lite"/>
    </source>
</evidence>
<dbReference type="GO" id="GO:0003676">
    <property type="term" value="F:nucleic acid binding"/>
    <property type="evidence" value="ECO:0007669"/>
    <property type="project" value="InterPro"/>
</dbReference>
<evidence type="ECO:0000313" key="4">
    <source>
        <dbReference type="Proteomes" id="UP000663880"/>
    </source>
</evidence>
<comment type="caution">
    <text evidence="3">The sequence shown here is derived from an EMBL/GenBank/DDBJ whole genome shotgun (WGS) entry which is preliminary data.</text>
</comment>
<keyword evidence="4" id="KW-1185">Reference proteome</keyword>
<dbReference type="SUPFAM" id="SSF53098">
    <property type="entry name" value="Ribonuclease H-like"/>
    <property type="match status" value="1"/>
</dbReference>
<evidence type="ECO:0000259" key="2">
    <source>
        <dbReference type="PROSITE" id="PS50994"/>
    </source>
</evidence>
<dbReference type="Gene3D" id="3.30.420.10">
    <property type="entry name" value="Ribonuclease H-like superfamily/Ribonuclease H"/>
    <property type="match status" value="1"/>
</dbReference>
<gene>
    <name evidence="3" type="ORF">PMACD_LOCUS5419</name>
</gene>
<dbReference type="Proteomes" id="UP000663880">
    <property type="component" value="Unassembled WGS sequence"/>
</dbReference>
<dbReference type="InterPro" id="IPR050951">
    <property type="entry name" value="Retrovirus_Pol_polyprotein"/>
</dbReference>
<dbReference type="PANTHER" id="PTHR37984:SF5">
    <property type="entry name" value="PROTEIN NYNRIN-LIKE"/>
    <property type="match status" value="1"/>
</dbReference>